<accession>A0A371IKF2</accession>
<keyword evidence="1" id="KW-1133">Transmembrane helix</keyword>
<evidence type="ECO:0000259" key="2">
    <source>
        <dbReference type="Pfam" id="PF13786"/>
    </source>
</evidence>
<evidence type="ECO:0000313" key="3">
    <source>
        <dbReference type="EMBL" id="RDY20944.1"/>
    </source>
</evidence>
<dbReference type="Pfam" id="PF13786">
    <property type="entry name" value="DUF4179"/>
    <property type="match status" value="1"/>
</dbReference>
<dbReference type="Proteomes" id="UP000093352">
    <property type="component" value="Unassembled WGS sequence"/>
</dbReference>
<dbReference type="EMBL" id="MBEW02000016">
    <property type="protein sequence ID" value="RDY20944.1"/>
    <property type="molecule type" value="Genomic_DNA"/>
</dbReference>
<proteinExistence type="predicted"/>
<comment type="caution">
    <text evidence="3">The sequence shown here is derived from an EMBL/GenBank/DDBJ whole genome shotgun (WGS) entry which is preliminary data.</text>
</comment>
<organism evidence="3 4">
    <name type="scientific">Criibacterium bergeronii</name>
    <dbReference type="NCBI Taxonomy" id="1871336"/>
    <lineage>
        <taxon>Bacteria</taxon>
        <taxon>Bacillati</taxon>
        <taxon>Bacillota</taxon>
        <taxon>Clostridia</taxon>
        <taxon>Peptostreptococcales</taxon>
        <taxon>Filifactoraceae</taxon>
        <taxon>Criibacterium</taxon>
    </lineage>
</organism>
<feature type="domain" description="DUF4179" evidence="2">
    <location>
        <begin position="30"/>
        <end position="108"/>
    </location>
</feature>
<dbReference type="RefSeq" id="WP_068913134.1">
    <property type="nucleotide sequence ID" value="NZ_MBEW02000016.1"/>
</dbReference>
<dbReference type="AlphaFoldDB" id="A0A371IKF2"/>
<sequence>MNINDLDKIKVPKNFDERINKIYKKNSKPHYIRNVIAASFLIFLAGFTVPGYTRDMPIYSNIFTMLGMEKYQDSSELILMTKKDKGIKITLSDVILSNNVLSYTYIIETDKDIDLGKNVSTFMGIDHISWLKYGITGLGGSSHVEQKSPTTYVGVDEQTLTFNGETPEQMNLIIKADRIESFNKDYQKNIEIKGNWTFPVKVTKLAANVIKPKDVFEKDGVFAKVNNISVDSSVTNIQVDTWNKLGLVNYVYDVQNVKLTDENGNSYDVKGGGISSDDKSSKSYFQTKVLEKGMKYKFQFDLIMVEYMGFNENNIKEKIQGYGTEAYNNAKKKIQVEIPFEY</sequence>
<protein>
    <submittedName>
        <fullName evidence="3">DUF4179 domain-containing protein</fullName>
    </submittedName>
</protein>
<dbReference type="InterPro" id="IPR025436">
    <property type="entry name" value="DUF4179"/>
</dbReference>
<keyword evidence="1" id="KW-0472">Membrane</keyword>
<name>A0A371IKF2_9FIRM</name>
<keyword evidence="1" id="KW-0812">Transmembrane</keyword>
<evidence type="ECO:0000256" key="1">
    <source>
        <dbReference type="SAM" id="Phobius"/>
    </source>
</evidence>
<dbReference type="STRING" id="1871336.BBG48_09605"/>
<keyword evidence="4" id="KW-1185">Reference proteome</keyword>
<reference evidence="3 4" key="1">
    <citation type="journal article" date="2016" name="Genome Announc.">
        <title>Draft Genome Sequence of Criibacterium bergeronii gen. nov., sp. nov., Strain CCRI-22567T, Isolated from a Vaginal Sample from a Woman with Bacterial Vaginosis.</title>
        <authorList>
            <person name="Maheux A.F."/>
            <person name="Berube E."/>
            <person name="Boudreau D.K."/>
            <person name="Raymond F."/>
            <person name="Corbeil J."/>
            <person name="Roy P.H."/>
            <person name="Boissinot M."/>
            <person name="Omar R.F."/>
        </authorList>
    </citation>
    <scope>NUCLEOTIDE SEQUENCE [LARGE SCALE GENOMIC DNA]</scope>
    <source>
        <strain evidence="3 4">CCRI-22567</strain>
    </source>
</reference>
<evidence type="ECO:0000313" key="4">
    <source>
        <dbReference type="Proteomes" id="UP000093352"/>
    </source>
</evidence>
<dbReference type="Gene3D" id="2.60.40.1630">
    <property type="entry name" value="bacillus anthracis domain"/>
    <property type="match status" value="1"/>
</dbReference>
<feature type="transmembrane region" description="Helical" evidence="1">
    <location>
        <begin position="31"/>
        <end position="52"/>
    </location>
</feature>
<gene>
    <name evidence="3" type="ORF">BBG48_007380</name>
</gene>